<dbReference type="KEGG" id="vg:35381832"/>
<evidence type="ECO:0000313" key="2">
    <source>
        <dbReference type="Proteomes" id="UP000236316"/>
    </source>
</evidence>
<dbReference type="RefSeq" id="YP_009449367.1">
    <property type="nucleotide sequence ID" value="NC_036594.1"/>
</dbReference>
<protein>
    <submittedName>
        <fullName evidence="1">Uncharacterized protein</fullName>
    </submittedName>
</protein>
<reference evidence="1" key="1">
    <citation type="submission" date="2017-08" db="EMBL/GenBank/DDBJ databases">
        <authorList>
            <consortium name="Urmite Genomes"/>
        </authorList>
    </citation>
    <scope>NUCLEOTIDE SEQUENCE [LARGE SCALE GENOMIC DNA]</scope>
    <source>
        <strain evidence="1">IHUMI-LCC2</strain>
    </source>
</reference>
<dbReference type="EMBL" id="LT906555">
    <property type="protein sequence ID" value="SNW63065.1"/>
    <property type="molecule type" value="Genomic_DNA"/>
</dbReference>
<gene>
    <name evidence="1" type="ORF">ORPV_1161</name>
</gene>
<accession>A0A2I2L688</accession>
<sequence>MENTYFNILPPEILQIIINASHFDDILNLCPNNESDNNNTTCYQIKSYLINKYIGNYDFLMDLSSEELKKLLHMLYPNSKMLDKVVKYMLYGWEIDKKAPKGVNKKLQGIINRCIDLNVSVDDVVDTFRKFGLVSYEFETLKHLAQRGKLPDDIAQNRRLTLSWGDISSCLLYDGDPNLIYRYIYQSSLLNGNPYEPTSDVYKNIGMVNLLSYSFSNKPYKELLYSCQLPKLFFQKFSKYILVDDNDPLYIGYKSEEGDIKRYVSDVISSTNLVFDWNDFILVEAYNENIRKLWAIIMGYILRDNYDNNFAISILRMISENFYQKYMGGILYHIPFAFVYNIGNPILAREVFKLMEAKYINSDNISEYTMYRLADILIFNTDDDTIIKDIIISLAKQDLNLMKSLVNFVNLDINVSENNINQLNAIYLQSVNMFQY</sequence>
<keyword evidence="2" id="KW-1185">Reference proteome</keyword>
<dbReference type="GeneID" id="35381832"/>
<dbReference type="Proteomes" id="UP000236316">
    <property type="component" value="Segment"/>
</dbReference>
<name>A0A2I2L688_9VIRU</name>
<proteinExistence type="predicted"/>
<organism evidence="1">
    <name type="scientific">Orpheovirus IHUMI-LCC2</name>
    <dbReference type="NCBI Taxonomy" id="2023057"/>
    <lineage>
        <taxon>Viruses</taxon>
        <taxon>Varidnaviria</taxon>
        <taxon>Bamfordvirae</taxon>
        <taxon>Nucleocytoviricota</taxon>
        <taxon>Megaviricetes</taxon>
        <taxon>Pimascovirales</taxon>
        <taxon>Ocovirineae</taxon>
        <taxon>Orpheoviridae</taxon>
        <taxon>Alphaorpheovirus</taxon>
        <taxon>Alphaorpheovirus massiliense</taxon>
    </lineage>
</organism>
<evidence type="ECO:0000313" key="1">
    <source>
        <dbReference type="EMBL" id="SNW63065.1"/>
    </source>
</evidence>